<protein>
    <submittedName>
        <fullName evidence="2">Hypothetical_protein</fullName>
    </submittedName>
</protein>
<proteinExistence type="predicted"/>
<sequence>MEQCKVLLPNLQSSQKKVLPHSLSPVLSVTDIVNVNLLRLSRKAQLRTSRVTEANLFAVKPQLKATFFSRGNAVWFVHTLSKLQQTCREHYASRTRVSQRKCRTRKPLQQGSLCFFSVIVDIRVESFGETVSNSSYIANNLSYGQ</sequence>
<evidence type="ECO:0000313" key="1">
    <source>
        <dbReference type="EMBL" id="CAI9928937.1"/>
    </source>
</evidence>
<evidence type="ECO:0000313" key="3">
    <source>
        <dbReference type="Proteomes" id="UP001642409"/>
    </source>
</evidence>
<evidence type="ECO:0000313" key="2">
    <source>
        <dbReference type="EMBL" id="CAL6004407.1"/>
    </source>
</evidence>
<keyword evidence="3" id="KW-1185">Reference proteome</keyword>
<dbReference type="EMBL" id="CAXDID020000049">
    <property type="protein sequence ID" value="CAL6004407.1"/>
    <property type="molecule type" value="Genomic_DNA"/>
</dbReference>
<reference evidence="1" key="1">
    <citation type="submission" date="2023-06" db="EMBL/GenBank/DDBJ databases">
        <authorList>
            <person name="Kurt Z."/>
        </authorList>
    </citation>
    <scope>NUCLEOTIDE SEQUENCE</scope>
</reference>
<comment type="caution">
    <text evidence="1">The sequence shown here is derived from an EMBL/GenBank/DDBJ whole genome shotgun (WGS) entry which is preliminary data.</text>
</comment>
<reference evidence="2 3" key="2">
    <citation type="submission" date="2024-07" db="EMBL/GenBank/DDBJ databases">
        <authorList>
            <person name="Akdeniz Z."/>
        </authorList>
    </citation>
    <scope>NUCLEOTIDE SEQUENCE [LARGE SCALE GENOMIC DNA]</scope>
</reference>
<dbReference type="EMBL" id="CATOUU010000424">
    <property type="protein sequence ID" value="CAI9928937.1"/>
    <property type="molecule type" value="Genomic_DNA"/>
</dbReference>
<dbReference type="Proteomes" id="UP001642409">
    <property type="component" value="Unassembled WGS sequence"/>
</dbReference>
<organism evidence="1">
    <name type="scientific">Hexamita inflata</name>
    <dbReference type="NCBI Taxonomy" id="28002"/>
    <lineage>
        <taxon>Eukaryota</taxon>
        <taxon>Metamonada</taxon>
        <taxon>Diplomonadida</taxon>
        <taxon>Hexamitidae</taxon>
        <taxon>Hexamitinae</taxon>
        <taxon>Hexamita</taxon>
    </lineage>
</organism>
<dbReference type="AlphaFoldDB" id="A0AA86P2G1"/>
<name>A0AA86P2G1_9EUKA</name>
<gene>
    <name evidence="1" type="ORF">HINF_LOCUS16582</name>
    <name evidence="2" type="ORF">HINF_LOCUS18866</name>
</gene>
<accession>A0AA86P2G1</accession>